<accession>A0ACD3A3R5</accession>
<organism evidence="1 2">
    <name type="scientific">Pluteus cervinus</name>
    <dbReference type="NCBI Taxonomy" id="181527"/>
    <lineage>
        <taxon>Eukaryota</taxon>
        <taxon>Fungi</taxon>
        <taxon>Dikarya</taxon>
        <taxon>Basidiomycota</taxon>
        <taxon>Agaricomycotina</taxon>
        <taxon>Agaricomycetes</taxon>
        <taxon>Agaricomycetidae</taxon>
        <taxon>Agaricales</taxon>
        <taxon>Pluteineae</taxon>
        <taxon>Pluteaceae</taxon>
        <taxon>Pluteus</taxon>
    </lineage>
</organism>
<evidence type="ECO:0000313" key="1">
    <source>
        <dbReference type="EMBL" id="TFK60237.1"/>
    </source>
</evidence>
<dbReference type="Proteomes" id="UP000308600">
    <property type="component" value="Unassembled WGS sequence"/>
</dbReference>
<gene>
    <name evidence="1" type="ORF">BDN72DRAFT_850692</name>
</gene>
<name>A0ACD3A3R5_9AGAR</name>
<reference evidence="1 2" key="1">
    <citation type="journal article" date="2019" name="Nat. Ecol. Evol.">
        <title>Megaphylogeny resolves global patterns of mushroom evolution.</title>
        <authorList>
            <person name="Varga T."/>
            <person name="Krizsan K."/>
            <person name="Foldi C."/>
            <person name="Dima B."/>
            <person name="Sanchez-Garcia M."/>
            <person name="Sanchez-Ramirez S."/>
            <person name="Szollosi G.J."/>
            <person name="Szarkandi J.G."/>
            <person name="Papp V."/>
            <person name="Albert L."/>
            <person name="Andreopoulos W."/>
            <person name="Angelini C."/>
            <person name="Antonin V."/>
            <person name="Barry K.W."/>
            <person name="Bougher N.L."/>
            <person name="Buchanan P."/>
            <person name="Buyck B."/>
            <person name="Bense V."/>
            <person name="Catcheside P."/>
            <person name="Chovatia M."/>
            <person name="Cooper J."/>
            <person name="Damon W."/>
            <person name="Desjardin D."/>
            <person name="Finy P."/>
            <person name="Geml J."/>
            <person name="Haridas S."/>
            <person name="Hughes K."/>
            <person name="Justo A."/>
            <person name="Karasinski D."/>
            <person name="Kautmanova I."/>
            <person name="Kiss B."/>
            <person name="Kocsube S."/>
            <person name="Kotiranta H."/>
            <person name="LaButti K.M."/>
            <person name="Lechner B.E."/>
            <person name="Liimatainen K."/>
            <person name="Lipzen A."/>
            <person name="Lukacs Z."/>
            <person name="Mihaltcheva S."/>
            <person name="Morgado L.N."/>
            <person name="Niskanen T."/>
            <person name="Noordeloos M.E."/>
            <person name="Ohm R.A."/>
            <person name="Ortiz-Santana B."/>
            <person name="Ovrebo C."/>
            <person name="Racz N."/>
            <person name="Riley R."/>
            <person name="Savchenko A."/>
            <person name="Shiryaev A."/>
            <person name="Soop K."/>
            <person name="Spirin V."/>
            <person name="Szebenyi C."/>
            <person name="Tomsovsky M."/>
            <person name="Tulloss R.E."/>
            <person name="Uehling J."/>
            <person name="Grigoriev I.V."/>
            <person name="Vagvolgyi C."/>
            <person name="Papp T."/>
            <person name="Martin F.M."/>
            <person name="Miettinen O."/>
            <person name="Hibbett D.S."/>
            <person name="Nagy L.G."/>
        </authorList>
    </citation>
    <scope>NUCLEOTIDE SEQUENCE [LARGE SCALE GENOMIC DNA]</scope>
    <source>
        <strain evidence="1 2">NL-1719</strain>
    </source>
</reference>
<sequence>MGRALFSKSYPATTPTVRSEPEPILETSYEKWSRWNFDPDSDEFFHDAEYEAFIDPAAADTPTPPEGSATTDLTNVTAGLALDRSLSPISSVSSDSDSASSASDSESGRASPLNADATATNPSAISAEVRRATSGLVERLRAVAAEEEVQRRTRTTELATLVNRVADMLSSSNPEASARLSNAAAALGPLSNITTDSLASALGNARVQRQRSASASVVHTRSLGSNVNATVTGLRRTVNITPIDIPIEPSAHSPISPLSPATPPSQLSYPRVRDEGNINTIPVIPTIIATPPAPLPNPTARRSVSHLIATLPARSAAVINA</sequence>
<proteinExistence type="predicted"/>
<dbReference type="EMBL" id="ML208807">
    <property type="protein sequence ID" value="TFK60237.1"/>
    <property type="molecule type" value="Genomic_DNA"/>
</dbReference>
<evidence type="ECO:0000313" key="2">
    <source>
        <dbReference type="Proteomes" id="UP000308600"/>
    </source>
</evidence>
<keyword evidence="2" id="KW-1185">Reference proteome</keyword>
<protein>
    <submittedName>
        <fullName evidence="1">Uncharacterized protein</fullName>
    </submittedName>
</protein>